<feature type="compositionally biased region" description="Acidic residues" evidence="1">
    <location>
        <begin position="134"/>
        <end position="143"/>
    </location>
</feature>
<accession>A0A0K6FMN0</accession>
<protein>
    <submittedName>
        <fullName evidence="2">Uncharacterized protein</fullName>
    </submittedName>
</protein>
<evidence type="ECO:0000313" key="2">
    <source>
        <dbReference type="EMBL" id="CUA67357.1"/>
    </source>
</evidence>
<feature type="region of interest" description="Disordered" evidence="1">
    <location>
        <begin position="134"/>
        <end position="153"/>
    </location>
</feature>
<feature type="compositionally biased region" description="Low complexity" evidence="1">
    <location>
        <begin position="144"/>
        <end position="153"/>
    </location>
</feature>
<dbReference type="AlphaFoldDB" id="A0A0K6FMN0"/>
<dbReference type="EMBL" id="CYGV01000107">
    <property type="protein sequence ID" value="CUA67357.1"/>
    <property type="molecule type" value="Genomic_DNA"/>
</dbReference>
<evidence type="ECO:0000313" key="3">
    <source>
        <dbReference type="Proteomes" id="UP000044841"/>
    </source>
</evidence>
<organism evidence="2 3">
    <name type="scientific">Rhizoctonia solani</name>
    <dbReference type="NCBI Taxonomy" id="456999"/>
    <lineage>
        <taxon>Eukaryota</taxon>
        <taxon>Fungi</taxon>
        <taxon>Dikarya</taxon>
        <taxon>Basidiomycota</taxon>
        <taxon>Agaricomycotina</taxon>
        <taxon>Agaricomycetes</taxon>
        <taxon>Cantharellales</taxon>
        <taxon>Ceratobasidiaceae</taxon>
        <taxon>Rhizoctonia</taxon>
    </lineage>
</organism>
<keyword evidence="3" id="KW-1185">Reference proteome</keyword>
<evidence type="ECO:0000256" key="1">
    <source>
        <dbReference type="SAM" id="MobiDB-lite"/>
    </source>
</evidence>
<gene>
    <name evidence="2" type="ORF">RSOLAG22IIIB_13409</name>
</gene>
<reference evidence="2 3" key="1">
    <citation type="submission" date="2015-07" db="EMBL/GenBank/DDBJ databases">
        <authorList>
            <person name="Noorani M."/>
        </authorList>
    </citation>
    <scope>NUCLEOTIDE SEQUENCE [LARGE SCALE GENOMIC DNA]</scope>
    <source>
        <strain evidence="2">BBA 69670</strain>
    </source>
</reference>
<dbReference type="Proteomes" id="UP000044841">
    <property type="component" value="Unassembled WGS sequence"/>
</dbReference>
<proteinExistence type="predicted"/>
<sequence length="212" mass="23410">MASSTQSSCYADVFDAIWQTVDDSETRDSGQSLADTLIIPFEEKPPQHLSEDRIEADKVLLDMLMNDIPQTIVRSITRSNPYDILIPSSLSTAPYIAISYADNTEEQRSAFISNMGLAQDPQFLTIPPSIIQDLDEEDSDESSSDSTFSDSNISSSTMAKFNELGDLESTITLEHYFSECDDAFETIASLSTTPVLTSAEVEMPNFRDTVVC</sequence>
<name>A0A0K6FMN0_9AGAM</name>